<evidence type="ECO:0000256" key="1">
    <source>
        <dbReference type="ARBA" id="ARBA00022737"/>
    </source>
</evidence>
<reference evidence="4 5" key="1">
    <citation type="journal article" date="2018" name="PLoS Genet.">
        <title>Population sequencing reveals clonal diversity and ancestral inbreeding in the grapevine cultivar Chardonnay.</title>
        <authorList>
            <person name="Roach M.J."/>
            <person name="Johnson D.L."/>
            <person name="Bohlmann J."/>
            <person name="van Vuuren H.J."/>
            <person name="Jones S.J."/>
            <person name="Pretorius I.S."/>
            <person name="Schmidt S.A."/>
            <person name="Borneman A.R."/>
        </authorList>
    </citation>
    <scope>NUCLEOTIDE SEQUENCE [LARGE SCALE GENOMIC DNA]</scope>
    <source>
        <strain evidence="5">cv. Chardonnay</strain>
        <tissue evidence="4">Leaf</tissue>
    </source>
</reference>
<gene>
    <name evidence="4" type="primary">VvCHDp000248_3</name>
    <name evidence="4" type="ORF">CK203_004213</name>
</gene>
<dbReference type="SUPFAM" id="SSF48452">
    <property type="entry name" value="TPR-like"/>
    <property type="match status" value="1"/>
</dbReference>
<evidence type="ECO:0000256" key="3">
    <source>
        <dbReference type="SAM" id="MobiDB-lite"/>
    </source>
</evidence>
<dbReference type="Gene3D" id="1.25.40.10">
    <property type="entry name" value="Tetratricopeptide repeat domain"/>
    <property type="match status" value="1"/>
</dbReference>
<comment type="caution">
    <text evidence="4">The sequence shown here is derived from an EMBL/GenBank/DDBJ whole genome shotgun (WGS) entry which is preliminary data.</text>
</comment>
<dbReference type="Proteomes" id="UP000288805">
    <property type="component" value="Unassembled WGS sequence"/>
</dbReference>
<organism evidence="4 5">
    <name type="scientific">Vitis vinifera</name>
    <name type="common">Grape</name>
    <dbReference type="NCBI Taxonomy" id="29760"/>
    <lineage>
        <taxon>Eukaryota</taxon>
        <taxon>Viridiplantae</taxon>
        <taxon>Streptophyta</taxon>
        <taxon>Embryophyta</taxon>
        <taxon>Tracheophyta</taxon>
        <taxon>Spermatophyta</taxon>
        <taxon>Magnoliopsida</taxon>
        <taxon>eudicotyledons</taxon>
        <taxon>Gunneridae</taxon>
        <taxon>Pentapetalae</taxon>
        <taxon>rosids</taxon>
        <taxon>Vitales</taxon>
        <taxon>Vitaceae</taxon>
        <taxon>Viteae</taxon>
        <taxon>Vitis</taxon>
    </lineage>
</organism>
<name>A0A438K9F1_VITVI</name>
<sequence>MGKKTKMRPARLGHSNTVAVWKLSQHSFKIYRDFNDWELDLIRGLLNMLRDFRISLEEDSVLWKVVRTLWEIVLALVGVQWVFPESADLYTPYMLWRGVLFTLRLFGVASGHLRWDKCGCGTSDHGEHVDAKKTNLCSEDDKFEDDIVESDIELDDTDVWSLIMILHKGKLDEATDNLTEAIMLNPSSAYYMQLEFLLPDHSLGNLSCFFLFYPASVYVKLKKPNAAIRDADAALKASLDAYLFYHDEEIALVLKKVEPNAHKIEEHRRKYARLCKERELRKSGHQKQQQQAQPHSQGRKKNPNYFGLSVIHSEKSFSDRVSFRSPFPSPKAFRSTVSPSENPHRRRFFRRLFFGDILFRHRPYHQVRKEEIFKLSQSTGGRILAMRRPRAFLLLRLESHAPAREGAWSTFRPRASTSSLA</sequence>
<accession>A0A438K9F1</accession>
<dbReference type="EMBL" id="QGNW01000012">
    <property type="protein sequence ID" value="RVX17825.1"/>
    <property type="molecule type" value="Genomic_DNA"/>
</dbReference>
<dbReference type="InterPro" id="IPR011990">
    <property type="entry name" value="TPR-like_helical_dom_sf"/>
</dbReference>
<feature type="region of interest" description="Disordered" evidence="3">
    <location>
        <begin position="279"/>
        <end position="304"/>
    </location>
</feature>
<protein>
    <submittedName>
        <fullName evidence="4">FAM10 family protein</fullName>
    </submittedName>
</protein>
<dbReference type="AlphaFoldDB" id="A0A438K9F1"/>
<proteinExistence type="predicted"/>
<feature type="compositionally biased region" description="Low complexity" evidence="3">
    <location>
        <begin position="286"/>
        <end position="296"/>
    </location>
</feature>
<evidence type="ECO:0000313" key="5">
    <source>
        <dbReference type="Proteomes" id="UP000288805"/>
    </source>
</evidence>
<evidence type="ECO:0000313" key="4">
    <source>
        <dbReference type="EMBL" id="RVX17825.1"/>
    </source>
</evidence>
<dbReference type="PANTHER" id="PTHR45883">
    <property type="entry name" value="HSC70-INTERACTING PROTEIN"/>
    <property type="match status" value="1"/>
</dbReference>
<keyword evidence="2" id="KW-0802">TPR repeat</keyword>
<evidence type="ECO:0000256" key="2">
    <source>
        <dbReference type="ARBA" id="ARBA00022803"/>
    </source>
</evidence>
<keyword evidence="1" id="KW-0677">Repeat</keyword>
<dbReference type="PANTHER" id="PTHR45883:SF7">
    <property type="entry name" value="TPR REPEAT-CONTAINING THIOREDOXIN TDX"/>
    <property type="match status" value="1"/>
</dbReference>